<evidence type="ECO:0000256" key="1">
    <source>
        <dbReference type="SAM" id="Phobius"/>
    </source>
</evidence>
<gene>
    <name evidence="3" type="ORF">FAA97_18540</name>
</gene>
<evidence type="ECO:0000313" key="3">
    <source>
        <dbReference type="EMBL" id="THV20597.1"/>
    </source>
</evidence>
<accession>A0A4S8NT13</accession>
<keyword evidence="1" id="KW-1133">Transmembrane helix</keyword>
<feature type="transmembrane region" description="Helical" evidence="1">
    <location>
        <begin position="31"/>
        <end position="55"/>
    </location>
</feature>
<dbReference type="AlphaFoldDB" id="A0A4S8NT13"/>
<dbReference type="InterPro" id="IPR021309">
    <property type="entry name" value="YgaP-like_TM"/>
</dbReference>
<name>A0A4S8NT13_9HYPH</name>
<dbReference type="EMBL" id="STGV01000007">
    <property type="protein sequence ID" value="THV20597.1"/>
    <property type="molecule type" value="Genomic_DNA"/>
</dbReference>
<organism evidence="3 4">
    <name type="scientific">Peteryoungia ipomoeae</name>
    <dbReference type="NCBI Taxonomy" id="1210932"/>
    <lineage>
        <taxon>Bacteria</taxon>
        <taxon>Pseudomonadati</taxon>
        <taxon>Pseudomonadota</taxon>
        <taxon>Alphaproteobacteria</taxon>
        <taxon>Hyphomicrobiales</taxon>
        <taxon>Rhizobiaceae</taxon>
        <taxon>Peteryoungia</taxon>
    </lineage>
</organism>
<protein>
    <submittedName>
        <fullName evidence="3">DUF2892 domain-containing protein</fullName>
    </submittedName>
</protein>
<reference evidence="3 4" key="1">
    <citation type="submission" date="2019-04" db="EMBL/GenBank/DDBJ databases">
        <title>Genome sequence of strain shin9-1.</title>
        <authorList>
            <person name="Gao J."/>
            <person name="Sun J."/>
        </authorList>
    </citation>
    <scope>NUCLEOTIDE SEQUENCE [LARGE SCALE GENOMIC DNA]</scope>
    <source>
        <strain evidence="4">shin9-1</strain>
    </source>
</reference>
<keyword evidence="1" id="KW-0812">Transmembrane</keyword>
<feature type="transmembrane region" description="Helical" evidence="1">
    <location>
        <begin position="7"/>
        <end position="25"/>
    </location>
</feature>
<dbReference type="RefSeq" id="WP_136600058.1">
    <property type="nucleotide sequence ID" value="NZ_STGV01000007.1"/>
</dbReference>
<evidence type="ECO:0000259" key="2">
    <source>
        <dbReference type="Pfam" id="PF11127"/>
    </source>
</evidence>
<keyword evidence="4" id="KW-1185">Reference proteome</keyword>
<dbReference type="Pfam" id="PF11127">
    <property type="entry name" value="YgaP-like_TM"/>
    <property type="match status" value="1"/>
</dbReference>
<keyword evidence="1" id="KW-0472">Membrane</keyword>
<dbReference type="Gene3D" id="6.10.140.1340">
    <property type="match status" value="1"/>
</dbReference>
<sequence length="66" mass="7242">MSVDRAVLVFAGMMIFVSLLLTHFVHPAFVWFTAFIGLNMIQSAFTGFCPAASVFRKLGLRSGPAF</sequence>
<comment type="caution">
    <text evidence="3">The sequence shown here is derived from an EMBL/GenBank/DDBJ whole genome shotgun (WGS) entry which is preliminary data.</text>
</comment>
<proteinExistence type="predicted"/>
<dbReference type="Proteomes" id="UP000308828">
    <property type="component" value="Unassembled WGS sequence"/>
</dbReference>
<evidence type="ECO:0000313" key="4">
    <source>
        <dbReference type="Proteomes" id="UP000308828"/>
    </source>
</evidence>
<dbReference type="OrthoDB" id="9799383at2"/>
<feature type="domain" description="Inner membrane protein YgaP-like transmembrane" evidence="2">
    <location>
        <begin position="2"/>
        <end position="56"/>
    </location>
</feature>